<reference evidence="2" key="1">
    <citation type="submission" date="2020-05" db="EMBL/GenBank/DDBJ databases">
        <authorList>
            <person name="Chiriac C."/>
            <person name="Salcher M."/>
            <person name="Ghai R."/>
            <person name="Kavagutti S V."/>
        </authorList>
    </citation>
    <scope>NUCLEOTIDE SEQUENCE</scope>
</reference>
<proteinExistence type="predicted"/>
<gene>
    <name evidence="2" type="ORF">UFOVP1354_11</name>
    <name evidence="3" type="ORF">UFOVP1547_44</name>
    <name evidence="1" type="ORF">UFOVP930_55</name>
</gene>
<sequence>MNITEHLEKIKAKCEANIVTDAKLAHVLSHDVDQVFLASAIAGWRSTIAAIDLLRDMGEHDAEMLSANIITDWPEKLL</sequence>
<evidence type="ECO:0000313" key="1">
    <source>
        <dbReference type="EMBL" id="CAB4172182.1"/>
    </source>
</evidence>
<protein>
    <submittedName>
        <fullName evidence="2">Uncharacterized protein</fullName>
    </submittedName>
</protein>
<dbReference type="EMBL" id="LR797289">
    <property type="protein sequence ID" value="CAB4199848.1"/>
    <property type="molecule type" value="Genomic_DNA"/>
</dbReference>
<organism evidence="2">
    <name type="scientific">uncultured Caudovirales phage</name>
    <dbReference type="NCBI Taxonomy" id="2100421"/>
    <lineage>
        <taxon>Viruses</taxon>
        <taxon>Duplodnaviria</taxon>
        <taxon>Heunggongvirae</taxon>
        <taxon>Uroviricota</taxon>
        <taxon>Caudoviricetes</taxon>
        <taxon>Peduoviridae</taxon>
        <taxon>Maltschvirus</taxon>
        <taxon>Maltschvirus maltsch</taxon>
    </lineage>
</organism>
<dbReference type="EMBL" id="LR796873">
    <property type="protein sequence ID" value="CAB4172182.1"/>
    <property type="molecule type" value="Genomic_DNA"/>
</dbReference>
<evidence type="ECO:0000313" key="3">
    <source>
        <dbReference type="EMBL" id="CAB5238548.1"/>
    </source>
</evidence>
<dbReference type="EMBL" id="LR798461">
    <property type="protein sequence ID" value="CAB5238548.1"/>
    <property type="molecule type" value="Genomic_DNA"/>
</dbReference>
<accession>A0A6J5S100</accession>
<evidence type="ECO:0000313" key="2">
    <source>
        <dbReference type="EMBL" id="CAB4199848.1"/>
    </source>
</evidence>
<name>A0A6J5S100_9CAUD</name>